<dbReference type="Pfam" id="PF13692">
    <property type="entry name" value="Glyco_trans_1_4"/>
    <property type="match status" value="1"/>
</dbReference>
<dbReference type="InterPro" id="IPR028098">
    <property type="entry name" value="Glyco_trans_4-like_N"/>
</dbReference>
<proteinExistence type="predicted"/>
<dbReference type="Gene3D" id="3.40.50.2000">
    <property type="entry name" value="Glycogen Phosphorylase B"/>
    <property type="match status" value="2"/>
</dbReference>
<evidence type="ECO:0000313" key="3">
    <source>
        <dbReference type="Proteomes" id="UP000290958"/>
    </source>
</evidence>
<dbReference type="SUPFAM" id="SSF53756">
    <property type="entry name" value="UDP-Glycosyltransferase/glycogen phosphorylase"/>
    <property type="match status" value="1"/>
</dbReference>
<evidence type="ECO:0000259" key="1">
    <source>
        <dbReference type="Pfam" id="PF13439"/>
    </source>
</evidence>
<dbReference type="PANTHER" id="PTHR45947:SF3">
    <property type="entry name" value="SULFOQUINOVOSYL TRANSFERASE SQD2"/>
    <property type="match status" value="1"/>
</dbReference>
<comment type="caution">
    <text evidence="2">The sequence shown here is derived from an EMBL/GenBank/DDBJ whole genome shotgun (WGS) entry which is preliminary data.</text>
</comment>
<gene>
    <name evidence="2" type="ORF">EQG66_05115</name>
</gene>
<dbReference type="EMBL" id="SBKP01000003">
    <property type="protein sequence ID" value="RXR29920.1"/>
    <property type="molecule type" value="Genomic_DNA"/>
</dbReference>
<dbReference type="GO" id="GO:0016757">
    <property type="term" value="F:glycosyltransferase activity"/>
    <property type="evidence" value="ECO:0007669"/>
    <property type="project" value="TreeGrafter"/>
</dbReference>
<keyword evidence="3" id="KW-1185">Reference proteome</keyword>
<dbReference type="RefSeq" id="WP_129403457.1">
    <property type="nucleotide sequence ID" value="NZ_SBKP01000003.1"/>
</dbReference>
<feature type="domain" description="Glycosyltransferase subfamily 4-like N-terminal" evidence="1">
    <location>
        <begin position="28"/>
        <end position="202"/>
    </location>
</feature>
<organism evidence="2 3">
    <name type="scientific">Sphingobium fluviale</name>
    <dbReference type="NCBI Taxonomy" id="2506423"/>
    <lineage>
        <taxon>Bacteria</taxon>
        <taxon>Pseudomonadati</taxon>
        <taxon>Pseudomonadota</taxon>
        <taxon>Alphaproteobacteria</taxon>
        <taxon>Sphingomonadales</taxon>
        <taxon>Sphingomonadaceae</taxon>
        <taxon>Sphingobium</taxon>
    </lineage>
</organism>
<keyword evidence="2" id="KW-0808">Transferase</keyword>
<reference evidence="3" key="1">
    <citation type="submission" date="2019-01" db="EMBL/GenBank/DDBJ databases">
        <title>Cytophagaceae bacterium strain CAR-16.</title>
        <authorList>
            <person name="Chen W.-M."/>
        </authorList>
    </citation>
    <scope>NUCLEOTIDE SEQUENCE [LARGE SCALE GENOMIC DNA]</scope>
    <source>
        <strain evidence="3">CHR27</strain>
    </source>
</reference>
<dbReference type="Pfam" id="PF13439">
    <property type="entry name" value="Glyco_transf_4"/>
    <property type="match status" value="1"/>
</dbReference>
<name>A0A4Q1KKL3_9SPHN</name>
<dbReference type="OrthoDB" id="9801573at2"/>
<dbReference type="InterPro" id="IPR050194">
    <property type="entry name" value="Glycosyltransferase_grp1"/>
</dbReference>
<dbReference type="PANTHER" id="PTHR45947">
    <property type="entry name" value="SULFOQUINOVOSYL TRANSFERASE SQD2"/>
    <property type="match status" value="1"/>
</dbReference>
<dbReference type="Proteomes" id="UP000290958">
    <property type="component" value="Unassembled WGS sequence"/>
</dbReference>
<sequence>MPRILDFPGRKDRQPRVAIIHYWLVTMRGGERVLERLLKLFPQADIYTHVYDPEAVSDVIRAANVRTTFIQRMPRAIQRYKSYLPLMPFALEELDLSGYDLVISSESGPAKGVLAPPDATHICYCHSPMRYLWDHYQQYRETAGMVGRATMSTIFPGMRTWDMTSAQRLDHVFANSRFIQSRVKRAWGRASSVLHPPVPVDRYAPTNNVSGEYLWVGQMTAYKRPDIALDAFNRLGLPLLMVGDGEMLPELRRRAMPNIRFARHLDYTSLRNAYAQAQALIFTAEEDFGIVPVEANASGRPVIGFGKGGLLDTVVPDETGLYFTEQTPESLIEAVQGYQRWARHFDPMDAVRNARRFAPEVFDHGFLSKVAELRPDLPVRLPVMPDELPFPVSGGAQHVDEPALSYA</sequence>
<evidence type="ECO:0000313" key="2">
    <source>
        <dbReference type="EMBL" id="RXR29920.1"/>
    </source>
</evidence>
<dbReference type="AlphaFoldDB" id="A0A4Q1KKL3"/>
<protein>
    <submittedName>
        <fullName evidence="2">Glycosyltransferase family 4 protein</fullName>
    </submittedName>
</protein>
<accession>A0A4Q1KKL3</accession>